<evidence type="ECO:0000256" key="6">
    <source>
        <dbReference type="SAM" id="Phobius"/>
    </source>
</evidence>
<protein>
    <submittedName>
        <fullName evidence="8">MFS transporter</fullName>
    </submittedName>
</protein>
<dbReference type="PROSITE" id="PS50850">
    <property type="entry name" value="MFS"/>
    <property type="match status" value="1"/>
</dbReference>
<dbReference type="SUPFAM" id="SSF103473">
    <property type="entry name" value="MFS general substrate transporter"/>
    <property type="match status" value="1"/>
</dbReference>
<dbReference type="Pfam" id="PF07690">
    <property type="entry name" value="MFS_1"/>
    <property type="match status" value="1"/>
</dbReference>
<feature type="transmembrane region" description="Helical" evidence="6">
    <location>
        <begin position="18"/>
        <end position="36"/>
    </location>
</feature>
<feature type="transmembrane region" description="Helical" evidence="6">
    <location>
        <begin position="178"/>
        <end position="198"/>
    </location>
</feature>
<feature type="transmembrane region" description="Helical" evidence="6">
    <location>
        <begin position="273"/>
        <end position="292"/>
    </location>
</feature>
<name>A0ABY4ZSC1_9CAUL</name>
<reference evidence="8 9" key="1">
    <citation type="submission" date="2022-04" db="EMBL/GenBank/DDBJ databases">
        <title>Genome sequence of soybean root-associated Caulobacter segnis RL271.</title>
        <authorList>
            <person name="Longley R."/>
            <person name="Bonito G."/>
            <person name="Trigodet F."/>
            <person name="Crosson S."/>
            <person name="Fiebig A."/>
        </authorList>
    </citation>
    <scope>NUCLEOTIDE SEQUENCE [LARGE SCALE GENOMIC DNA]</scope>
    <source>
        <strain evidence="8 9">RL271</strain>
    </source>
</reference>
<feature type="domain" description="Major facilitator superfamily (MFS) profile" evidence="7">
    <location>
        <begin position="23"/>
        <end position="443"/>
    </location>
</feature>
<evidence type="ECO:0000256" key="3">
    <source>
        <dbReference type="ARBA" id="ARBA00022692"/>
    </source>
</evidence>
<evidence type="ECO:0000256" key="1">
    <source>
        <dbReference type="ARBA" id="ARBA00004141"/>
    </source>
</evidence>
<feature type="transmembrane region" description="Helical" evidence="6">
    <location>
        <begin position="421"/>
        <end position="438"/>
    </location>
</feature>
<feature type="transmembrane region" description="Helical" evidence="6">
    <location>
        <begin position="88"/>
        <end position="109"/>
    </location>
</feature>
<keyword evidence="4 6" id="KW-1133">Transmembrane helix</keyword>
<keyword evidence="2" id="KW-0813">Transport</keyword>
<evidence type="ECO:0000256" key="2">
    <source>
        <dbReference type="ARBA" id="ARBA00022448"/>
    </source>
</evidence>
<dbReference type="Gene3D" id="1.20.1250.20">
    <property type="entry name" value="MFS general substrate transporter like domains"/>
    <property type="match status" value="2"/>
</dbReference>
<dbReference type="PANTHER" id="PTHR23505">
    <property type="entry name" value="SPINSTER"/>
    <property type="match status" value="1"/>
</dbReference>
<dbReference type="InterPro" id="IPR011701">
    <property type="entry name" value="MFS"/>
</dbReference>
<feature type="transmembrane region" description="Helical" evidence="6">
    <location>
        <begin position="381"/>
        <end position="401"/>
    </location>
</feature>
<dbReference type="InterPro" id="IPR020846">
    <property type="entry name" value="MFS_dom"/>
</dbReference>
<proteinExistence type="predicted"/>
<evidence type="ECO:0000259" key="7">
    <source>
        <dbReference type="PROSITE" id="PS50850"/>
    </source>
</evidence>
<dbReference type="InterPro" id="IPR044770">
    <property type="entry name" value="MFS_spinster-like"/>
</dbReference>
<keyword evidence="3 6" id="KW-0812">Transmembrane</keyword>
<evidence type="ECO:0000313" key="8">
    <source>
        <dbReference type="EMBL" id="USQ95580.1"/>
    </source>
</evidence>
<keyword evidence="9" id="KW-1185">Reference proteome</keyword>
<dbReference type="CDD" id="cd17328">
    <property type="entry name" value="MFS_spinster_like"/>
    <property type="match status" value="1"/>
</dbReference>
<comment type="subcellular location">
    <subcellularLocation>
        <location evidence="1">Membrane</location>
        <topology evidence="1">Multi-pass membrane protein</topology>
    </subcellularLocation>
</comment>
<feature type="transmembrane region" description="Helical" evidence="6">
    <location>
        <begin position="149"/>
        <end position="172"/>
    </location>
</feature>
<dbReference type="InterPro" id="IPR036259">
    <property type="entry name" value="MFS_trans_sf"/>
</dbReference>
<feature type="transmembrane region" description="Helical" evidence="6">
    <location>
        <begin position="344"/>
        <end position="369"/>
    </location>
</feature>
<evidence type="ECO:0000256" key="4">
    <source>
        <dbReference type="ARBA" id="ARBA00022989"/>
    </source>
</evidence>
<organism evidence="8 9">
    <name type="scientific">Caulobacter segnis</name>
    <dbReference type="NCBI Taxonomy" id="88688"/>
    <lineage>
        <taxon>Bacteria</taxon>
        <taxon>Pseudomonadati</taxon>
        <taxon>Pseudomonadota</taxon>
        <taxon>Alphaproteobacteria</taxon>
        <taxon>Caulobacterales</taxon>
        <taxon>Caulobacteraceae</taxon>
        <taxon>Caulobacter</taxon>
    </lineage>
</organism>
<dbReference type="PANTHER" id="PTHR23505:SF79">
    <property type="entry name" value="PROTEIN SPINSTER"/>
    <property type="match status" value="1"/>
</dbReference>
<dbReference type="Proteomes" id="UP001057520">
    <property type="component" value="Chromosome"/>
</dbReference>
<sequence>MGENGIETPVPMGAKPSGYRYVVLAMLVLAYTFNFLDRQILGILAKPIKDEFGLTDAQFGLMGGLAFALLYTTLAIPIAWLADRFSRVWIMTAALTLWSGFTALCGVVGSFGHLFMARMGVGIGEAGGVAPAYSLIADYFPKHQRARALAAYAFGIPLGTAAGTLVGGLLAVHYGWRTAFIAVGLLGVLLAPVFRLVMRDPPRGRADRAPGEPPIAPTPAAPLSQVVRLLAAKPSFWLLSLGAASSSVCGYGVAAWLPSFFMRSLGLTLAQTAWYYSGIAFLGGAVGIWMGGVMADRLGAKSKAGYPLTPAVAFLISVPCFLLAMNSGSLVGGQGGVLGGQASLALAFVIFLIPTGLNLTWLGPITAAVQHLAPAPMRTTASALFLLINNLLGIAVGLYYFGKVSDLLKPVFGAESLRWAIYTGMGFYLLAALLFFLASRRLDRDWVD</sequence>
<evidence type="ECO:0000256" key="5">
    <source>
        <dbReference type="ARBA" id="ARBA00023136"/>
    </source>
</evidence>
<gene>
    <name evidence="8" type="ORF">MZV50_24050</name>
</gene>
<keyword evidence="5 6" id="KW-0472">Membrane</keyword>
<dbReference type="EMBL" id="CP096040">
    <property type="protein sequence ID" value="USQ95580.1"/>
    <property type="molecule type" value="Genomic_DNA"/>
</dbReference>
<feature type="transmembrane region" description="Helical" evidence="6">
    <location>
        <begin position="304"/>
        <end position="324"/>
    </location>
</feature>
<feature type="transmembrane region" description="Helical" evidence="6">
    <location>
        <begin position="57"/>
        <end position="82"/>
    </location>
</feature>
<evidence type="ECO:0000313" key="9">
    <source>
        <dbReference type="Proteomes" id="UP001057520"/>
    </source>
</evidence>
<accession>A0ABY4ZSC1</accession>
<feature type="transmembrane region" description="Helical" evidence="6">
    <location>
        <begin position="236"/>
        <end position="261"/>
    </location>
</feature>